<name>A0ABP7K5U6_9ACTN</name>
<evidence type="ECO:0000313" key="3">
    <source>
        <dbReference type="EMBL" id="GAA3866416.1"/>
    </source>
</evidence>
<organism evidence="3 4">
    <name type="scientific">Streptomyces lannensis</name>
    <dbReference type="NCBI Taxonomy" id="766498"/>
    <lineage>
        <taxon>Bacteria</taxon>
        <taxon>Bacillati</taxon>
        <taxon>Actinomycetota</taxon>
        <taxon>Actinomycetes</taxon>
        <taxon>Kitasatosporales</taxon>
        <taxon>Streptomycetaceae</taxon>
        <taxon>Streptomyces</taxon>
    </lineage>
</organism>
<evidence type="ECO:0000256" key="1">
    <source>
        <dbReference type="SAM" id="Phobius"/>
    </source>
</evidence>
<feature type="transmembrane region" description="Helical" evidence="1">
    <location>
        <begin position="199"/>
        <end position="217"/>
    </location>
</feature>
<feature type="transmembrane region" description="Helical" evidence="1">
    <location>
        <begin position="162"/>
        <end position="179"/>
    </location>
</feature>
<dbReference type="Proteomes" id="UP001501563">
    <property type="component" value="Unassembled WGS sequence"/>
</dbReference>
<reference evidence="4" key="1">
    <citation type="journal article" date="2019" name="Int. J. Syst. Evol. Microbiol.">
        <title>The Global Catalogue of Microorganisms (GCM) 10K type strain sequencing project: providing services to taxonomists for standard genome sequencing and annotation.</title>
        <authorList>
            <consortium name="The Broad Institute Genomics Platform"/>
            <consortium name="The Broad Institute Genome Sequencing Center for Infectious Disease"/>
            <person name="Wu L."/>
            <person name="Ma J."/>
        </authorList>
    </citation>
    <scope>NUCLEOTIDE SEQUENCE [LARGE SCALE GENOMIC DNA]</scope>
    <source>
        <strain evidence="4">JCM 16578</strain>
    </source>
</reference>
<evidence type="ECO:0000313" key="4">
    <source>
        <dbReference type="Proteomes" id="UP001501563"/>
    </source>
</evidence>
<proteinExistence type="predicted"/>
<sequence length="241" mass="26430">MSDTSQNTFGAPPAATGYLPPYVPPFRPPGDLATALTVLFSLTIGVDLLLAAAYVYVRQLLGSGSVAYDDLTRADGLQALSDALQTLLLVPTAVVFIIWFFRIRKNADFFAPDACEMKSGWAIGAWFIPIGNLWLPRKIAGEVWNASTDWDSEPRGTSQTSMNVWWVLFVASSLLQRFSGAEYSDGASATELKHAAGTMIFFCVLDAMAAVFAILFVRKLTRMQLDKATARWKQILPQPQP</sequence>
<feature type="transmembrane region" description="Helical" evidence="1">
    <location>
        <begin position="77"/>
        <end position="101"/>
    </location>
</feature>
<feature type="domain" description="DUF4328" evidence="2">
    <location>
        <begin position="66"/>
        <end position="222"/>
    </location>
</feature>
<dbReference type="Pfam" id="PF14219">
    <property type="entry name" value="DUF4328"/>
    <property type="match status" value="1"/>
</dbReference>
<evidence type="ECO:0000259" key="2">
    <source>
        <dbReference type="Pfam" id="PF14219"/>
    </source>
</evidence>
<dbReference type="InterPro" id="IPR025565">
    <property type="entry name" value="DUF4328"/>
</dbReference>
<keyword evidence="1" id="KW-1133">Transmembrane helix</keyword>
<feature type="transmembrane region" description="Helical" evidence="1">
    <location>
        <begin position="32"/>
        <end position="57"/>
    </location>
</feature>
<accession>A0ABP7K5U6</accession>
<keyword evidence="1" id="KW-0812">Transmembrane</keyword>
<dbReference type="EMBL" id="BAAAZA010000008">
    <property type="protein sequence ID" value="GAA3866416.1"/>
    <property type="molecule type" value="Genomic_DNA"/>
</dbReference>
<protein>
    <recommendedName>
        <fullName evidence="2">DUF4328 domain-containing protein</fullName>
    </recommendedName>
</protein>
<keyword evidence="1" id="KW-0472">Membrane</keyword>
<keyword evidence="4" id="KW-1185">Reference proteome</keyword>
<gene>
    <name evidence="3" type="ORF">GCM10022207_33550</name>
</gene>
<comment type="caution">
    <text evidence="3">The sequence shown here is derived from an EMBL/GenBank/DDBJ whole genome shotgun (WGS) entry which is preliminary data.</text>
</comment>